<feature type="region of interest" description="Disordered" evidence="1">
    <location>
        <begin position="1"/>
        <end position="66"/>
    </location>
</feature>
<keyword evidence="2" id="KW-0812">Transmembrane</keyword>
<dbReference type="Proteomes" id="UP000199691">
    <property type="component" value="Unassembled WGS sequence"/>
</dbReference>
<dbReference type="RefSeq" id="WP_342670670.1">
    <property type="nucleotide sequence ID" value="NZ_FNIX01000014.1"/>
</dbReference>
<proteinExistence type="predicted"/>
<dbReference type="EMBL" id="FNIX01000014">
    <property type="protein sequence ID" value="SDP76125.1"/>
    <property type="molecule type" value="Genomic_DNA"/>
</dbReference>
<keyword evidence="2" id="KW-1133">Transmembrane helix</keyword>
<gene>
    <name evidence="3" type="ORF">SAMN05421507_11423</name>
</gene>
<dbReference type="AlphaFoldDB" id="A0A1H0VD20"/>
<sequence>MTDNNLPGPGQPTPQSGPPGQPQQPPPYQSAPQQQPGSNQPAPQKPVKGAVRQQQAGVTKARQPSVAEQRARAAALKAQQERFAAESAAFEKKRKTRKRLLIGGGVTVGVIALVAIWYAAASPKNVTAQCTDQNNVIVDDDYCSDNYYRSHGGYSSGGFIYIGGSSYRYNYGGAGTVGQKVSGGSYTIPKGANVTTKSGTSVQRGGFGVNSGSKSSGG</sequence>
<evidence type="ECO:0000313" key="3">
    <source>
        <dbReference type="EMBL" id="SDP76125.1"/>
    </source>
</evidence>
<protein>
    <submittedName>
        <fullName evidence="3">Uncharacterized protein</fullName>
    </submittedName>
</protein>
<organism evidence="3 4">
    <name type="scientific">Lentzea jiangxiensis</name>
    <dbReference type="NCBI Taxonomy" id="641025"/>
    <lineage>
        <taxon>Bacteria</taxon>
        <taxon>Bacillati</taxon>
        <taxon>Actinomycetota</taxon>
        <taxon>Actinomycetes</taxon>
        <taxon>Pseudonocardiales</taxon>
        <taxon>Pseudonocardiaceae</taxon>
        <taxon>Lentzea</taxon>
    </lineage>
</organism>
<name>A0A1H0VD20_9PSEU</name>
<feature type="region of interest" description="Disordered" evidence="1">
    <location>
        <begin position="195"/>
        <end position="218"/>
    </location>
</feature>
<evidence type="ECO:0000313" key="4">
    <source>
        <dbReference type="Proteomes" id="UP000199691"/>
    </source>
</evidence>
<reference evidence="4" key="1">
    <citation type="submission" date="2016-10" db="EMBL/GenBank/DDBJ databases">
        <authorList>
            <person name="Varghese N."/>
            <person name="Submissions S."/>
        </authorList>
    </citation>
    <scope>NUCLEOTIDE SEQUENCE [LARGE SCALE GENOMIC DNA]</scope>
    <source>
        <strain evidence="4">CGMCC 4.6609</strain>
    </source>
</reference>
<feature type="compositionally biased region" description="Pro residues" evidence="1">
    <location>
        <begin position="9"/>
        <end position="29"/>
    </location>
</feature>
<feature type="transmembrane region" description="Helical" evidence="2">
    <location>
        <begin position="100"/>
        <end position="120"/>
    </location>
</feature>
<evidence type="ECO:0000256" key="1">
    <source>
        <dbReference type="SAM" id="MobiDB-lite"/>
    </source>
</evidence>
<keyword evidence="2" id="KW-0472">Membrane</keyword>
<accession>A0A1H0VD20</accession>
<keyword evidence="4" id="KW-1185">Reference proteome</keyword>
<evidence type="ECO:0000256" key="2">
    <source>
        <dbReference type="SAM" id="Phobius"/>
    </source>
</evidence>
<dbReference type="STRING" id="641025.SAMN05421507_11423"/>
<feature type="compositionally biased region" description="Gly residues" evidence="1">
    <location>
        <begin position="205"/>
        <end position="218"/>
    </location>
</feature>